<proteinExistence type="predicted"/>
<reference evidence="3" key="1">
    <citation type="submission" date="2025-08" db="UniProtKB">
        <authorList>
            <consortium name="RefSeq"/>
        </authorList>
    </citation>
    <scope>IDENTIFICATION</scope>
</reference>
<dbReference type="KEGG" id="nnu:104610822"/>
<dbReference type="Proteomes" id="UP000189703">
    <property type="component" value="Unplaced"/>
</dbReference>
<dbReference type="eggNOG" id="ENOG502RYKY">
    <property type="taxonomic scope" value="Eukaryota"/>
</dbReference>
<evidence type="ECO:0000256" key="1">
    <source>
        <dbReference type="SAM" id="MobiDB-lite"/>
    </source>
</evidence>
<feature type="compositionally biased region" description="Low complexity" evidence="1">
    <location>
        <begin position="285"/>
        <end position="295"/>
    </location>
</feature>
<protein>
    <submittedName>
        <fullName evidence="3">Uncharacterized protein LOC104610822 isoform X1</fullName>
    </submittedName>
</protein>
<dbReference type="GeneID" id="104610822"/>
<dbReference type="PANTHER" id="PTHR33130">
    <property type="entry name" value="PUTATIVE (DUF1639)-RELATED"/>
    <property type="match status" value="1"/>
</dbReference>
<dbReference type="InterPro" id="IPR012438">
    <property type="entry name" value="DUF1639"/>
</dbReference>
<dbReference type="OrthoDB" id="2018605at2759"/>
<dbReference type="PANTHER" id="PTHR33130:SF33">
    <property type="entry name" value="PUTATIVE (DUF1639)-RELATED"/>
    <property type="match status" value="1"/>
</dbReference>
<evidence type="ECO:0000313" key="3">
    <source>
        <dbReference type="RefSeq" id="XP_010275920.1"/>
    </source>
</evidence>
<organism evidence="2 3">
    <name type="scientific">Nelumbo nucifera</name>
    <name type="common">Sacred lotus</name>
    <dbReference type="NCBI Taxonomy" id="4432"/>
    <lineage>
        <taxon>Eukaryota</taxon>
        <taxon>Viridiplantae</taxon>
        <taxon>Streptophyta</taxon>
        <taxon>Embryophyta</taxon>
        <taxon>Tracheophyta</taxon>
        <taxon>Spermatophyta</taxon>
        <taxon>Magnoliopsida</taxon>
        <taxon>Proteales</taxon>
        <taxon>Nelumbonaceae</taxon>
        <taxon>Nelumbo</taxon>
    </lineage>
</organism>
<name>A0A1U8B4T0_NELNU</name>
<dbReference type="AlphaFoldDB" id="A0A1U8B4T0"/>
<gene>
    <name evidence="3" type="primary">LOC104610822</name>
</gene>
<dbReference type="RefSeq" id="XP_010275920.1">
    <property type="nucleotide sequence ID" value="XM_010277618.2"/>
</dbReference>
<keyword evidence="2" id="KW-1185">Reference proteome</keyword>
<feature type="region of interest" description="Disordered" evidence="1">
    <location>
        <begin position="201"/>
        <end position="298"/>
    </location>
</feature>
<sequence>MVISLSREMTIRFWVFSSGFIVKEPIIRSLADKWWSSFSIGFSGKIDSGESKFHSLRWNVTRPNRSIRERYQRSSIDCLPLSNGRKPHVRTCKEDDSDGVETGRIASYNNLEGKPLRFRSTTNPEQNSPHFAASASSSPQSENHGHQKSQSHERSPSPSPSRGGGDVILQWGQNKRSRGARSEARVMSDELSARQVIKIPRRVGLGVQKQSPTHNTGAMPPPPPPGSGGGSSYNRGANLRPPMPVIRESTGSLRSSRSLEDRPAAGNGSPARSNGGSTNRKRSPRSPSSPDKAPSCYSTIAVGDKRNGCLPQAELMINHVRSTPADEEATATPAAAGVGGGGGGEKVNLDHFEWPRIYISLSRKEKEDDFYAMKGTKLPQRPKKRAKALDKTLQYVFPGMWLSDLTRGRYEVREKKCVKKQKRRGLKGMESLDSDSE</sequence>
<dbReference type="FunCoup" id="A0A1U8B4T0">
    <property type="interactions" value="934"/>
</dbReference>
<dbReference type="Pfam" id="PF07797">
    <property type="entry name" value="DUF1639"/>
    <property type="match status" value="1"/>
</dbReference>
<dbReference type="OMA" id="HAIGRHA"/>
<feature type="compositionally biased region" description="Polar residues" evidence="1">
    <location>
        <begin position="119"/>
        <end position="129"/>
    </location>
</feature>
<accession>A0A1U8B4T0</accession>
<dbReference type="InParanoid" id="A0A1U8B4T0"/>
<feature type="region of interest" description="Disordered" evidence="1">
    <location>
        <begin position="80"/>
        <end position="188"/>
    </location>
</feature>
<evidence type="ECO:0000313" key="2">
    <source>
        <dbReference type="Proteomes" id="UP000189703"/>
    </source>
</evidence>